<keyword evidence="3 5" id="KW-0694">RNA-binding</keyword>
<dbReference type="EMBL" id="BTGU01000059">
    <property type="protein sequence ID" value="GMN55739.1"/>
    <property type="molecule type" value="Genomic_DNA"/>
</dbReference>
<dbReference type="PANTHER" id="PTHR48039:SF5">
    <property type="entry name" value="RNA-BINDING PROTEIN 28"/>
    <property type="match status" value="1"/>
</dbReference>
<keyword evidence="2" id="KW-0677">Repeat</keyword>
<dbReference type="SUPFAM" id="SSF54928">
    <property type="entry name" value="RNA-binding domain, RBD"/>
    <property type="match status" value="2"/>
</dbReference>
<proteinExistence type="predicted"/>
<dbReference type="AlphaFoldDB" id="A0AA88AHN2"/>
<gene>
    <name evidence="8" type="ORF">TIFTF001_024845</name>
</gene>
<feature type="domain" description="RRM" evidence="7">
    <location>
        <begin position="294"/>
        <end position="374"/>
    </location>
</feature>
<evidence type="ECO:0000313" key="9">
    <source>
        <dbReference type="Proteomes" id="UP001187192"/>
    </source>
</evidence>
<dbReference type="Pfam" id="PF00076">
    <property type="entry name" value="RRM_1"/>
    <property type="match status" value="2"/>
</dbReference>
<feature type="region of interest" description="Disordered" evidence="6">
    <location>
        <begin position="549"/>
        <end position="715"/>
    </location>
</feature>
<protein>
    <recommendedName>
        <fullName evidence="7">RRM domain-containing protein</fullName>
    </recommendedName>
</protein>
<dbReference type="InterPro" id="IPR012677">
    <property type="entry name" value="Nucleotide-bd_a/b_plait_sf"/>
</dbReference>
<comment type="caution">
    <text evidence="8">The sequence shown here is derived from an EMBL/GenBank/DDBJ whole genome shotgun (WGS) entry which is preliminary data.</text>
</comment>
<feature type="compositionally biased region" description="Acidic residues" evidence="6">
    <location>
        <begin position="158"/>
        <end position="180"/>
    </location>
</feature>
<dbReference type="InterPro" id="IPR035979">
    <property type="entry name" value="RBD_domain_sf"/>
</dbReference>
<feature type="compositionally biased region" description="Basic and acidic residues" evidence="6">
    <location>
        <begin position="585"/>
        <end position="600"/>
    </location>
</feature>
<organism evidence="8 9">
    <name type="scientific">Ficus carica</name>
    <name type="common">Common fig</name>
    <dbReference type="NCBI Taxonomy" id="3494"/>
    <lineage>
        <taxon>Eukaryota</taxon>
        <taxon>Viridiplantae</taxon>
        <taxon>Streptophyta</taxon>
        <taxon>Embryophyta</taxon>
        <taxon>Tracheophyta</taxon>
        <taxon>Spermatophyta</taxon>
        <taxon>Magnoliopsida</taxon>
        <taxon>eudicotyledons</taxon>
        <taxon>Gunneridae</taxon>
        <taxon>Pentapetalae</taxon>
        <taxon>rosids</taxon>
        <taxon>fabids</taxon>
        <taxon>Rosales</taxon>
        <taxon>Moraceae</taxon>
        <taxon>Ficeae</taxon>
        <taxon>Ficus</taxon>
    </lineage>
</organism>
<evidence type="ECO:0000256" key="6">
    <source>
        <dbReference type="SAM" id="MobiDB-lite"/>
    </source>
</evidence>
<dbReference type="PANTHER" id="PTHR48039">
    <property type="entry name" value="RNA-BINDING MOTIF PROTEIN 14B"/>
    <property type="match status" value="1"/>
</dbReference>
<reference evidence="8" key="1">
    <citation type="submission" date="2023-07" db="EMBL/GenBank/DDBJ databases">
        <title>draft genome sequence of fig (Ficus carica).</title>
        <authorList>
            <person name="Takahashi T."/>
            <person name="Nishimura K."/>
        </authorList>
    </citation>
    <scope>NUCLEOTIDE SEQUENCE</scope>
</reference>
<evidence type="ECO:0000256" key="1">
    <source>
        <dbReference type="ARBA" id="ARBA00004123"/>
    </source>
</evidence>
<name>A0AA88AHN2_FICCA</name>
<dbReference type="InterPro" id="IPR000504">
    <property type="entry name" value="RRM_dom"/>
</dbReference>
<sequence>MKIKCDACLGVMQEGCKMDASAVLYTSVKSARAAVAMLHQKEIKGVVIWARQLGGEGSKTLKWKLIIRNLPFKAKANEIKEMFSSAGFVWDVFIPHNSDTGLSKGFAFVKFTSKSDAENAIKKFNGQIFGKRPIAVDWAVPKKLYTLSNNVGLTPEAGDGDERDGETESDSDDSSDDFEELDKKSKNLDGVDSVSDDSKTMEKEDKPAEVDFDEEADIARKVLKNLLASSSKGTLPPADDDSVPKGNMEPNTDESVVTPDKLLDESAKASEVSRPGKPDKGKETEEKEKEKLQRTIFISNLPFEITNKEVEQRFSSYGEVQSFVSVPHRVTGRPKGTGFLMFKTTDAATAAISATNVAGIFLKGRQLTVLEALDKKAAHNKEIEKAKSEDHDHRNLYLAKEGLILEGTPAAEGVLASDMLKRQMLERKKTTKLQSPNFHVSKTRLVIYNLPRSMHEKELKKLCIDAVKSRVTKQTPMIRQIKLLKDMKKGKDVTKNHSRGVAFVEFSEHEHALVALRVLNNNPETFGPDHRPIVEFAVDNVQLLKLRKDKERAQHETHPKDAGKTNDSNRPDSHPNEKKSRKRKSKDEKQTPDDVVVNKEDDVENRAINGATSEGRGASKRRKRNPAFGEAKESPLKEISGGSEQKGKGFKRNPKNEKHGTKPIDDQKSKSSKETNTKPKKRKLQGPTTDGEGENNLKRKRRQNKNKEPVGRDVVDKLDMLIEQYKSKYSQKSSNRTDGERFHQENVVLCVLKSFDLILLS</sequence>
<feature type="region of interest" description="Disordered" evidence="6">
    <location>
        <begin position="150"/>
        <end position="213"/>
    </location>
</feature>
<feature type="domain" description="RRM" evidence="7">
    <location>
        <begin position="63"/>
        <end position="141"/>
    </location>
</feature>
<dbReference type="PROSITE" id="PS50102">
    <property type="entry name" value="RRM"/>
    <property type="match status" value="3"/>
</dbReference>
<feature type="compositionally biased region" description="Basic and acidic residues" evidence="6">
    <location>
        <begin position="654"/>
        <end position="677"/>
    </location>
</feature>
<feature type="compositionally biased region" description="Basic and acidic residues" evidence="6">
    <location>
        <begin position="274"/>
        <end position="291"/>
    </location>
</feature>
<keyword evidence="9" id="KW-1185">Reference proteome</keyword>
<feature type="compositionally biased region" description="Basic and acidic residues" evidence="6">
    <location>
        <begin position="549"/>
        <end position="578"/>
    </location>
</feature>
<evidence type="ECO:0000313" key="8">
    <source>
        <dbReference type="EMBL" id="GMN55739.1"/>
    </source>
</evidence>
<dbReference type="FunFam" id="3.30.70.330:FF:000182">
    <property type="entry name" value="RNA-binding motif protein 28"/>
    <property type="match status" value="1"/>
</dbReference>
<feature type="compositionally biased region" description="Basic and acidic residues" evidence="6">
    <location>
        <begin position="705"/>
        <end position="715"/>
    </location>
</feature>
<feature type="compositionally biased region" description="Basic and acidic residues" evidence="6">
    <location>
        <begin position="196"/>
        <end position="209"/>
    </location>
</feature>
<evidence type="ECO:0000256" key="5">
    <source>
        <dbReference type="PROSITE-ProRule" id="PRU00176"/>
    </source>
</evidence>
<feature type="domain" description="RRM" evidence="7">
    <location>
        <begin position="443"/>
        <end position="539"/>
    </location>
</feature>
<dbReference type="Gene3D" id="3.30.70.330">
    <property type="match status" value="3"/>
</dbReference>
<comment type="subcellular location">
    <subcellularLocation>
        <location evidence="1">Nucleus</location>
    </subcellularLocation>
</comment>
<dbReference type="SMART" id="SM00360">
    <property type="entry name" value="RRM"/>
    <property type="match status" value="3"/>
</dbReference>
<evidence type="ECO:0000256" key="2">
    <source>
        <dbReference type="ARBA" id="ARBA00022737"/>
    </source>
</evidence>
<evidence type="ECO:0000256" key="4">
    <source>
        <dbReference type="ARBA" id="ARBA00023242"/>
    </source>
</evidence>
<feature type="region of interest" description="Disordered" evidence="6">
    <location>
        <begin position="230"/>
        <end position="291"/>
    </location>
</feature>
<dbReference type="GO" id="GO:0003729">
    <property type="term" value="F:mRNA binding"/>
    <property type="evidence" value="ECO:0007669"/>
    <property type="project" value="TreeGrafter"/>
</dbReference>
<keyword evidence="4" id="KW-0539">Nucleus</keyword>
<evidence type="ECO:0000256" key="3">
    <source>
        <dbReference type="ARBA" id="ARBA00022884"/>
    </source>
</evidence>
<dbReference type="InterPro" id="IPR051945">
    <property type="entry name" value="RRM_MRD1_RNA_proc_ribogen"/>
</dbReference>
<dbReference type="CDD" id="cd12414">
    <property type="entry name" value="RRM2_RBM28_like"/>
    <property type="match status" value="1"/>
</dbReference>
<dbReference type="Proteomes" id="UP001187192">
    <property type="component" value="Unassembled WGS sequence"/>
</dbReference>
<dbReference type="CDD" id="cd12416">
    <property type="entry name" value="RRM4_RBM28_like"/>
    <property type="match status" value="1"/>
</dbReference>
<dbReference type="GO" id="GO:0005634">
    <property type="term" value="C:nucleus"/>
    <property type="evidence" value="ECO:0007669"/>
    <property type="project" value="UniProtKB-SubCell"/>
</dbReference>
<evidence type="ECO:0000259" key="7">
    <source>
        <dbReference type="PROSITE" id="PS50102"/>
    </source>
</evidence>
<accession>A0AA88AHN2</accession>